<dbReference type="GO" id="GO:0004190">
    <property type="term" value="F:aspartic-type endopeptidase activity"/>
    <property type="evidence" value="ECO:0007669"/>
    <property type="project" value="UniProtKB-KW"/>
</dbReference>
<dbReference type="PRINTS" id="PR00446">
    <property type="entry name" value="HYDRGNUPTAKE"/>
</dbReference>
<dbReference type="NCBIfam" id="TIGR00072">
    <property type="entry name" value="hydrog_prot"/>
    <property type="match status" value="1"/>
</dbReference>
<keyword evidence="3" id="KW-0064">Aspartyl protease</keyword>
<dbReference type="PANTHER" id="PTHR30302">
    <property type="entry name" value="HYDROGENASE 1 MATURATION PROTEASE"/>
    <property type="match status" value="1"/>
</dbReference>
<dbReference type="EMBL" id="AP018316">
    <property type="protein sequence ID" value="BAZ84947.1"/>
    <property type="molecule type" value="Genomic_DNA"/>
</dbReference>
<evidence type="ECO:0000313" key="5">
    <source>
        <dbReference type="EMBL" id="BAZ84947.1"/>
    </source>
</evidence>
<dbReference type="PANTHER" id="PTHR30302:SF1">
    <property type="entry name" value="HYDROGENASE 2 MATURATION PROTEASE"/>
    <property type="match status" value="1"/>
</dbReference>
<evidence type="ECO:0000256" key="2">
    <source>
        <dbReference type="ARBA" id="ARBA00022670"/>
    </source>
</evidence>
<dbReference type="KEGG" id="dcm:NIES806_11470"/>
<organism evidence="5 6">
    <name type="scientific">Dolichospermum compactum NIES-806</name>
    <dbReference type="NCBI Taxonomy" id="1973481"/>
    <lineage>
        <taxon>Bacteria</taxon>
        <taxon>Bacillati</taxon>
        <taxon>Cyanobacteriota</taxon>
        <taxon>Cyanophyceae</taxon>
        <taxon>Nostocales</taxon>
        <taxon>Aphanizomenonaceae</taxon>
        <taxon>Dolichospermum</taxon>
        <taxon>Dolichospermum compactum</taxon>
    </lineage>
</organism>
<name>A0A1Z4V0C7_9CYAN</name>
<evidence type="ECO:0000313" key="6">
    <source>
        <dbReference type="Proteomes" id="UP000218702"/>
    </source>
</evidence>
<dbReference type="Pfam" id="PF01750">
    <property type="entry name" value="HycI"/>
    <property type="match status" value="1"/>
</dbReference>
<dbReference type="Proteomes" id="UP000218702">
    <property type="component" value="Chromosome"/>
</dbReference>
<dbReference type="SUPFAM" id="SSF53163">
    <property type="entry name" value="HybD-like"/>
    <property type="match status" value="1"/>
</dbReference>
<evidence type="ECO:0000256" key="4">
    <source>
        <dbReference type="ARBA" id="ARBA00022801"/>
    </source>
</evidence>
<gene>
    <name evidence="5" type="ORF">NIES806_11470</name>
</gene>
<protein>
    <submittedName>
        <fullName evidence="5">Hydrogenase maturation protease</fullName>
    </submittedName>
</protein>
<keyword evidence="4" id="KW-0378">Hydrolase</keyword>
<proteinExistence type="inferred from homology"/>
<dbReference type="GO" id="GO:0016485">
    <property type="term" value="P:protein processing"/>
    <property type="evidence" value="ECO:0007669"/>
    <property type="project" value="TreeGrafter"/>
</dbReference>
<sequence length="157" mass="17343">MLTIIGCGNLNRNDDAVGVIIAQRLQQYVAQNPHPNIRVFDCGTAGMEVMFQARGSEKLIILDASCTGSEAGAIFRVPGNELEALPEPSYNLHDFRWDHALAAGRKIFLDDFPQEVTVYLIEAKNLDFGLELSPIVQRSADLVFAELIIIIQQNVMA</sequence>
<evidence type="ECO:0000256" key="3">
    <source>
        <dbReference type="ARBA" id="ARBA00022750"/>
    </source>
</evidence>
<dbReference type="Gene3D" id="3.40.50.1450">
    <property type="entry name" value="HybD-like"/>
    <property type="match status" value="1"/>
</dbReference>
<keyword evidence="2 5" id="KW-0645">Protease</keyword>
<evidence type="ECO:0000256" key="1">
    <source>
        <dbReference type="ARBA" id="ARBA00006814"/>
    </source>
</evidence>
<dbReference type="InterPro" id="IPR023430">
    <property type="entry name" value="Pept_HybD-like_dom_sf"/>
</dbReference>
<dbReference type="AlphaFoldDB" id="A0A1Z4V0C7"/>
<comment type="similarity">
    <text evidence="1">Belongs to the peptidase A31 family.</text>
</comment>
<dbReference type="GO" id="GO:0008047">
    <property type="term" value="F:enzyme activator activity"/>
    <property type="evidence" value="ECO:0007669"/>
    <property type="project" value="InterPro"/>
</dbReference>
<dbReference type="InterPro" id="IPR000671">
    <property type="entry name" value="Peptidase_A31"/>
</dbReference>
<accession>A0A1Z4V0C7</accession>
<dbReference type="CDD" id="cd06063">
    <property type="entry name" value="H2MP_Cyano-H2up"/>
    <property type="match status" value="1"/>
</dbReference>
<dbReference type="RefSeq" id="WP_096665069.1">
    <property type="nucleotide sequence ID" value="NZ_AP018316.1"/>
</dbReference>
<reference evidence="5 6" key="1">
    <citation type="submission" date="2017-06" db="EMBL/GenBank/DDBJ databases">
        <title>Genome sequencing of cyanobaciteial culture collection at National Institute for Environmental Studies (NIES).</title>
        <authorList>
            <person name="Hirose Y."/>
            <person name="Shimura Y."/>
            <person name="Fujisawa T."/>
            <person name="Nakamura Y."/>
            <person name="Kawachi M."/>
        </authorList>
    </citation>
    <scope>NUCLEOTIDE SEQUENCE [LARGE SCALE GENOMIC DNA]</scope>
    <source>
        <strain evidence="5 6">NIES-806</strain>
    </source>
</reference>
<keyword evidence="6" id="KW-1185">Reference proteome</keyword>
<dbReference type="OrthoDB" id="9794619at2"/>